<organism evidence="1 2">
    <name type="scientific">Acropora cervicornis</name>
    <name type="common">Staghorn coral</name>
    <dbReference type="NCBI Taxonomy" id="6130"/>
    <lineage>
        <taxon>Eukaryota</taxon>
        <taxon>Metazoa</taxon>
        <taxon>Cnidaria</taxon>
        <taxon>Anthozoa</taxon>
        <taxon>Hexacorallia</taxon>
        <taxon>Scleractinia</taxon>
        <taxon>Astrocoeniina</taxon>
        <taxon>Acroporidae</taxon>
        <taxon>Acropora</taxon>
    </lineage>
</organism>
<dbReference type="AlphaFoldDB" id="A0AAD9R6Z8"/>
<dbReference type="InterPro" id="IPR006597">
    <property type="entry name" value="Sel1-like"/>
</dbReference>
<comment type="caution">
    <text evidence="1">The sequence shown here is derived from an EMBL/GenBank/DDBJ whole genome shotgun (WGS) entry which is preliminary data.</text>
</comment>
<dbReference type="Gene3D" id="1.25.40.10">
    <property type="entry name" value="Tetratricopeptide repeat domain"/>
    <property type="match status" value="1"/>
</dbReference>
<sequence>MATKIAVFCCHRRVFHLPANGRLILALSTSNFLKKRSLERHISCVCRCMQKNKGRMSLFSSFIGKESLTYRVNKFSSSATTKDAPQITIERLSEEIKAKLQESGDQLFLENHMVLLEALMKHWRGEVLSVSVTRLAEKLPAKEVYKLAALIFDTQKLFGKDAVELSVPLFRYSAMAGDTDGMYSYGKLLETGEGGIEPDVIEAGKVFTELAEQGHPFAQFSLAQLYHNGIGMKKDLKMAFGLYEVSAKNGISEANNMIGSMYTSGEAGKIDLTKAVEYFTKAAEKGK</sequence>
<dbReference type="InterPro" id="IPR011990">
    <property type="entry name" value="TPR-like_helical_dom_sf"/>
</dbReference>
<evidence type="ECO:0000313" key="2">
    <source>
        <dbReference type="Proteomes" id="UP001249851"/>
    </source>
</evidence>
<dbReference type="Proteomes" id="UP001249851">
    <property type="component" value="Unassembled WGS sequence"/>
</dbReference>
<proteinExistence type="predicted"/>
<dbReference type="PANTHER" id="PTHR43628">
    <property type="entry name" value="ACTIVATOR OF C KINASE PROTEIN 1-RELATED"/>
    <property type="match status" value="1"/>
</dbReference>
<name>A0AAD9R6Z8_ACRCE</name>
<dbReference type="SUPFAM" id="SSF81901">
    <property type="entry name" value="HCP-like"/>
    <property type="match status" value="1"/>
</dbReference>
<reference evidence="1" key="1">
    <citation type="journal article" date="2023" name="G3 (Bethesda)">
        <title>Whole genome assembly and annotation of the endangered Caribbean coral Acropora cervicornis.</title>
        <authorList>
            <person name="Selwyn J.D."/>
            <person name="Vollmer S.V."/>
        </authorList>
    </citation>
    <scope>NUCLEOTIDE SEQUENCE</scope>
    <source>
        <strain evidence="1">K2</strain>
    </source>
</reference>
<dbReference type="SMART" id="SM00671">
    <property type="entry name" value="SEL1"/>
    <property type="match status" value="3"/>
</dbReference>
<dbReference type="EMBL" id="JARQWQ010000001">
    <property type="protein sequence ID" value="KAK2574297.1"/>
    <property type="molecule type" value="Genomic_DNA"/>
</dbReference>
<dbReference type="PANTHER" id="PTHR43628:SF1">
    <property type="entry name" value="CHITIN SYNTHASE REGULATORY FACTOR 2-RELATED"/>
    <property type="match status" value="1"/>
</dbReference>
<dbReference type="InterPro" id="IPR052945">
    <property type="entry name" value="Mitotic_Regulator"/>
</dbReference>
<protein>
    <submittedName>
        <fullName evidence="1">Sel1-repeat-containing protein YbeQ</fullName>
    </submittedName>
</protein>
<dbReference type="Pfam" id="PF08238">
    <property type="entry name" value="Sel1"/>
    <property type="match status" value="3"/>
</dbReference>
<gene>
    <name evidence="1" type="ORF">P5673_000442</name>
</gene>
<accession>A0AAD9R6Z8</accession>
<keyword evidence="2" id="KW-1185">Reference proteome</keyword>
<evidence type="ECO:0000313" key="1">
    <source>
        <dbReference type="EMBL" id="KAK2574297.1"/>
    </source>
</evidence>
<reference evidence="1" key="2">
    <citation type="journal article" date="2023" name="Science">
        <title>Genomic signatures of disease resistance in endangered staghorn corals.</title>
        <authorList>
            <person name="Vollmer S.V."/>
            <person name="Selwyn J.D."/>
            <person name="Despard B.A."/>
            <person name="Roesel C.L."/>
        </authorList>
    </citation>
    <scope>NUCLEOTIDE SEQUENCE</scope>
    <source>
        <strain evidence="1">K2</strain>
    </source>
</reference>